<dbReference type="AlphaFoldDB" id="A0A9K3DDF0"/>
<name>A0A9K3DDF0_9EUKA</name>
<proteinExistence type="predicted"/>
<keyword evidence="2" id="KW-1185">Reference proteome</keyword>
<comment type="caution">
    <text evidence="1">The sequence shown here is derived from an EMBL/GenBank/DDBJ whole genome shotgun (WGS) entry which is preliminary data.</text>
</comment>
<accession>A0A9K3DDF0</accession>
<dbReference type="EMBL" id="BDIP01011530">
    <property type="protein sequence ID" value="GIQ93122.1"/>
    <property type="molecule type" value="Genomic_DNA"/>
</dbReference>
<evidence type="ECO:0000313" key="2">
    <source>
        <dbReference type="Proteomes" id="UP000265618"/>
    </source>
</evidence>
<gene>
    <name evidence="1" type="ORF">KIPB_017368</name>
</gene>
<reference evidence="1 2" key="1">
    <citation type="journal article" date="2018" name="PLoS ONE">
        <title>The draft genome of Kipferlia bialata reveals reductive genome evolution in fornicate parasites.</title>
        <authorList>
            <person name="Tanifuji G."/>
            <person name="Takabayashi S."/>
            <person name="Kume K."/>
            <person name="Takagi M."/>
            <person name="Nakayama T."/>
            <person name="Kamikawa R."/>
            <person name="Inagaki Y."/>
            <person name="Hashimoto T."/>
        </authorList>
    </citation>
    <scope>NUCLEOTIDE SEQUENCE [LARGE SCALE GENOMIC DNA]</scope>
    <source>
        <strain evidence="1">NY0173</strain>
    </source>
</reference>
<feature type="non-terminal residue" evidence="1">
    <location>
        <position position="50"/>
    </location>
</feature>
<protein>
    <submittedName>
        <fullName evidence="1">Uncharacterized protein</fullName>
    </submittedName>
</protein>
<feature type="non-terminal residue" evidence="1">
    <location>
        <position position="1"/>
    </location>
</feature>
<organism evidence="1 2">
    <name type="scientific">Kipferlia bialata</name>
    <dbReference type="NCBI Taxonomy" id="797122"/>
    <lineage>
        <taxon>Eukaryota</taxon>
        <taxon>Metamonada</taxon>
        <taxon>Carpediemonas-like organisms</taxon>
        <taxon>Kipferlia</taxon>
    </lineage>
</organism>
<sequence>CMPYTADNVDAFIGLKFMPTDDTLVETVEDLEEAEYDSMAEGPTLIKYYE</sequence>
<dbReference type="Proteomes" id="UP000265618">
    <property type="component" value="Unassembled WGS sequence"/>
</dbReference>
<evidence type="ECO:0000313" key="1">
    <source>
        <dbReference type="EMBL" id="GIQ93122.1"/>
    </source>
</evidence>